<proteinExistence type="predicted"/>
<reference evidence="1" key="2">
    <citation type="submission" date="2020-11" db="EMBL/GenBank/DDBJ databases">
        <authorList>
            <person name="McCartney M.A."/>
            <person name="Auch B."/>
            <person name="Kono T."/>
            <person name="Mallez S."/>
            <person name="Becker A."/>
            <person name="Gohl D.M."/>
            <person name="Silverstein K.A.T."/>
            <person name="Koren S."/>
            <person name="Bechman K.B."/>
            <person name="Herman A."/>
            <person name="Abrahante J.E."/>
            <person name="Garbe J."/>
        </authorList>
    </citation>
    <scope>NUCLEOTIDE SEQUENCE</scope>
    <source>
        <strain evidence="1">Duluth1</strain>
        <tissue evidence="1">Whole animal</tissue>
    </source>
</reference>
<keyword evidence="2" id="KW-1185">Reference proteome</keyword>
<protein>
    <recommendedName>
        <fullName evidence="3">Reverse transcriptase zinc-binding domain-containing protein</fullName>
    </recommendedName>
</protein>
<dbReference type="AlphaFoldDB" id="A0A9D4NE66"/>
<dbReference type="EMBL" id="JAIWYP010000001">
    <property type="protein sequence ID" value="KAH3894813.1"/>
    <property type="molecule type" value="Genomic_DNA"/>
</dbReference>
<reference evidence="1" key="1">
    <citation type="journal article" date="2019" name="bioRxiv">
        <title>The Genome of the Zebra Mussel, Dreissena polymorpha: A Resource for Invasive Species Research.</title>
        <authorList>
            <person name="McCartney M.A."/>
            <person name="Auch B."/>
            <person name="Kono T."/>
            <person name="Mallez S."/>
            <person name="Zhang Y."/>
            <person name="Obille A."/>
            <person name="Becker A."/>
            <person name="Abrahante J.E."/>
            <person name="Garbe J."/>
            <person name="Badalamenti J.P."/>
            <person name="Herman A."/>
            <person name="Mangelson H."/>
            <person name="Liachko I."/>
            <person name="Sullivan S."/>
            <person name="Sone E.D."/>
            <person name="Koren S."/>
            <person name="Silverstein K.A.T."/>
            <person name="Beckman K.B."/>
            <person name="Gohl D.M."/>
        </authorList>
    </citation>
    <scope>NUCLEOTIDE SEQUENCE</scope>
    <source>
        <strain evidence="1">Duluth1</strain>
        <tissue evidence="1">Whole animal</tissue>
    </source>
</reference>
<evidence type="ECO:0000313" key="1">
    <source>
        <dbReference type="EMBL" id="KAH3894813.1"/>
    </source>
</evidence>
<evidence type="ECO:0000313" key="2">
    <source>
        <dbReference type="Proteomes" id="UP000828390"/>
    </source>
</evidence>
<organism evidence="1 2">
    <name type="scientific">Dreissena polymorpha</name>
    <name type="common">Zebra mussel</name>
    <name type="synonym">Mytilus polymorpha</name>
    <dbReference type="NCBI Taxonomy" id="45954"/>
    <lineage>
        <taxon>Eukaryota</taxon>
        <taxon>Metazoa</taxon>
        <taxon>Spiralia</taxon>
        <taxon>Lophotrochozoa</taxon>
        <taxon>Mollusca</taxon>
        <taxon>Bivalvia</taxon>
        <taxon>Autobranchia</taxon>
        <taxon>Heteroconchia</taxon>
        <taxon>Euheterodonta</taxon>
        <taxon>Imparidentia</taxon>
        <taxon>Neoheterodontei</taxon>
        <taxon>Myida</taxon>
        <taxon>Dreissenoidea</taxon>
        <taxon>Dreissenidae</taxon>
        <taxon>Dreissena</taxon>
    </lineage>
</organism>
<sequence>MAEEGCVIGDVRCNTSACADDVTLNSKKPGETSVLISMAETFASYERYILQPKKTEALKVVTSSRKEIVEEDFEIYGNKITNADICTHLGLKRSHTISSTAEQNVDNNIQKARRTVYSFMSSGFYGAGGLDVPSILHILKMHIIPILLYGLEIILPKKTQIDKLEIFQKRILKQLLVLPSSTPDIAIYSISGLLPVKIQIHKRALIMYNNVCLQSESAVERRIAVRQLTIKSNKSASWFVDIRKLFWLYELGDPEDLLESPTEKEHWKRTVNRTIDNIWLQQTIAESKTMKTLQNLNMNMVKPRKPHPLLQQQAVSTYDANRQLLKLKFMCGKYILQSDRASFSKNKVDDTCRVCYKSPETLQHMVLECSGLSAVRDPIIRDIESEIEKSFPCLWQSYTQDQKVTALIDCTVLYKKHKLSKVECQRLHKIDFQCRRLFFTLHTKRFKIFELSKGAASARPLNTISKSVCSGNSAGNLLITKKPDGCYNSVDPLGSSRL</sequence>
<accession>A0A9D4NE66</accession>
<evidence type="ECO:0008006" key="3">
    <source>
        <dbReference type="Google" id="ProtNLM"/>
    </source>
</evidence>
<comment type="caution">
    <text evidence="1">The sequence shown here is derived from an EMBL/GenBank/DDBJ whole genome shotgun (WGS) entry which is preliminary data.</text>
</comment>
<gene>
    <name evidence="1" type="ORF">DPMN_018972</name>
</gene>
<dbReference type="Proteomes" id="UP000828390">
    <property type="component" value="Unassembled WGS sequence"/>
</dbReference>
<name>A0A9D4NE66_DREPO</name>